<dbReference type="Proteomes" id="UP001300502">
    <property type="component" value="Unassembled WGS sequence"/>
</dbReference>
<evidence type="ECO:0000313" key="2">
    <source>
        <dbReference type="EMBL" id="KAK4525286.1"/>
    </source>
</evidence>
<dbReference type="EMBL" id="JANCYU010000029">
    <property type="protein sequence ID" value="KAK4525286.1"/>
    <property type="molecule type" value="Genomic_DNA"/>
</dbReference>
<proteinExistence type="predicted"/>
<evidence type="ECO:0000256" key="1">
    <source>
        <dbReference type="SAM" id="MobiDB-lite"/>
    </source>
</evidence>
<reference evidence="2 3" key="1">
    <citation type="submission" date="2022-07" db="EMBL/GenBank/DDBJ databases">
        <title>Genome-wide signatures of adaptation to extreme environments.</title>
        <authorList>
            <person name="Cho C.H."/>
            <person name="Yoon H.S."/>
        </authorList>
    </citation>
    <scope>NUCLEOTIDE SEQUENCE [LARGE SCALE GENOMIC DNA]</scope>
    <source>
        <strain evidence="2 3">108.79 E11</strain>
    </source>
</reference>
<name>A0AAV9IDD2_9RHOD</name>
<feature type="region of interest" description="Disordered" evidence="1">
    <location>
        <begin position="74"/>
        <end position="102"/>
    </location>
</feature>
<keyword evidence="3" id="KW-1185">Reference proteome</keyword>
<dbReference type="AlphaFoldDB" id="A0AAV9IDD2"/>
<evidence type="ECO:0000313" key="3">
    <source>
        <dbReference type="Proteomes" id="UP001300502"/>
    </source>
</evidence>
<feature type="compositionally biased region" description="Basic and acidic residues" evidence="1">
    <location>
        <begin position="83"/>
        <end position="102"/>
    </location>
</feature>
<sequence>MQTDSSECLSTTSYLHRLPTYREDSFQKYRPRDNSSTTKRNFMIYLAADHDTTFHYTVVNDDSSLVLGEIERAARRNYSKKRDRPDSYKYPRGDKKTREEGD</sequence>
<comment type="caution">
    <text evidence="2">The sequence shown here is derived from an EMBL/GenBank/DDBJ whole genome shotgun (WGS) entry which is preliminary data.</text>
</comment>
<gene>
    <name evidence="2" type="ORF">GAYE_SCF09G3194</name>
</gene>
<accession>A0AAV9IDD2</accession>
<protein>
    <submittedName>
        <fullName evidence="2">Uncharacterized protein</fullName>
    </submittedName>
</protein>
<organism evidence="2 3">
    <name type="scientific">Galdieria yellowstonensis</name>
    <dbReference type="NCBI Taxonomy" id="3028027"/>
    <lineage>
        <taxon>Eukaryota</taxon>
        <taxon>Rhodophyta</taxon>
        <taxon>Bangiophyceae</taxon>
        <taxon>Galdieriales</taxon>
        <taxon>Galdieriaceae</taxon>
        <taxon>Galdieria</taxon>
    </lineage>
</organism>